<evidence type="ECO:0000256" key="4">
    <source>
        <dbReference type="ARBA" id="ARBA00022989"/>
    </source>
</evidence>
<evidence type="ECO:0000256" key="3">
    <source>
        <dbReference type="ARBA" id="ARBA00022692"/>
    </source>
</evidence>
<keyword evidence="2" id="KW-1003">Cell membrane</keyword>
<evidence type="ECO:0000256" key="2">
    <source>
        <dbReference type="ARBA" id="ARBA00022475"/>
    </source>
</evidence>
<comment type="caution">
    <text evidence="6">The sequence shown here is derived from an EMBL/GenBank/DDBJ whole genome shotgun (WGS) entry which is preliminary data.</text>
</comment>
<keyword evidence="3" id="KW-0812">Transmembrane</keyword>
<evidence type="ECO:0000256" key="1">
    <source>
        <dbReference type="ARBA" id="ARBA00004651"/>
    </source>
</evidence>
<proteinExistence type="predicted"/>
<accession>K2FYL5</accession>
<dbReference type="PANTHER" id="PTHR30250">
    <property type="entry name" value="PST FAMILY PREDICTED COLANIC ACID TRANSPORTER"/>
    <property type="match status" value="1"/>
</dbReference>
<dbReference type="GO" id="GO:0005886">
    <property type="term" value="C:plasma membrane"/>
    <property type="evidence" value="ECO:0007669"/>
    <property type="project" value="UniProtKB-SubCell"/>
</dbReference>
<reference evidence="6" key="1">
    <citation type="journal article" date="2012" name="Science">
        <title>Fermentation, hydrogen, and sulfur metabolism in multiple uncultivated bacterial phyla.</title>
        <authorList>
            <person name="Wrighton K.C."/>
            <person name="Thomas B.C."/>
            <person name="Sharon I."/>
            <person name="Miller C.S."/>
            <person name="Castelle C.J."/>
            <person name="VerBerkmoes N.C."/>
            <person name="Wilkins M.J."/>
            <person name="Hettich R.L."/>
            <person name="Lipton M.S."/>
            <person name="Williams K.H."/>
            <person name="Long P.E."/>
            <person name="Banfield J.F."/>
        </authorList>
    </citation>
    <scope>NUCLEOTIDE SEQUENCE [LARGE SCALE GENOMIC DNA]</scope>
</reference>
<dbReference type="InterPro" id="IPR050833">
    <property type="entry name" value="Poly_Biosynth_Transport"/>
</dbReference>
<sequence length="508" mass="62422">MLNSWESLSEKFIKKGFWLYLFSFIIWPIGYIVKIILSNDLSVEEIWILYWIVSLISLLSVYHDLWLTEALNFFLPKFIVEKNYNKFKSVLVYALLAQIPTSLFIWSILYFASNYLSLNYFNSWSLATETQYSLQIFCLFFIWMNLFSIVNTVFWATQNTKLQKWTEFVRMTSILIFTAWFWWFWIWTLINYSWTWILGLIFWIMFSYSLFYKKYYLPYLKEAKVYFDKKLFKEVFSYALWVLLAANVWTVLSQIDMQLIIYLLWPRDAWFYTNYASIIWIPFIIITPIIWFLFPVVSELNSSWNTDKIWLIKSMFYKYFSVIAIAISGLMFVFWEQISFIFFWEKFRFSWIILMYSAFFLIFNFLLQINFQILAWVWRIKERVKILWIWLLINIPLNLIFIDLLWVKWSSLAVWLSWIPIFYLSNKATSNFSLKFDFKFFLKNLLLIVVLNIWLYFTILPYIWFISRITDLIFILLISIFYIITIWLFNQSEFRLFYRELKNILPKK</sequence>
<organism evidence="6">
    <name type="scientific">uncultured bacterium</name>
    <name type="common">gcode 4</name>
    <dbReference type="NCBI Taxonomy" id="1234023"/>
    <lineage>
        <taxon>Bacteria</taxon>
        <taxon>environmental samples</taxon>
    </lineage>
</organism>
<dbReference type="Pfam" id="PF01943">
    <property type="entry name" value="Polysacc_synt"/>
    <property type="match status" value="1"/>
</dbReference>
<keyword evidence="4" id="KW-1133">Transmembrane helix</keyword>
<protein>
    <submittedName>
        <fullName evidence="6">Polysaccharide biosynthesis protein</fullName>
    </submittedName>
</protein>
<keyword evidence="5" id="KW-0472">Membrane</keyword>
<comment type="subcellular location">
    <subcellularLocation>
        <location evidence="1">Cell membrane</location>
        <topology evidence="1">Multi-pass membrane protein</topology>
    </subcellularLocation>
</comment>
<name>K2FYL5_9BACT</name>
<dbReference type="EMBL" id="AMFJ01000607">
    <property type="protein sequence ID" value="EKE26992.1"/>
    <property type="molecule type" value="Genomic_DNA"/>
</dbReference>
<evidence type="ECO:0000256" key="5">
    <source>
        <dbReference type="ARBA" id="ARBA00023136"/>
    </source>
</evidence>
<gene>
    <name evidence="6" type="ORF">ACD_4C00091G0006</name>
</gene>
<dbReference type="AlphaFoldDB" id="K2FYL5"/>
<evidence type="ECO:0000313" key="6">
    <source>
        <dbReference type="EMBL" id="EKE26992.1"/>
    </source>
</evidence>
<dbReference type="InterPro" id="IPR002797">
    <property type="entry name" value="Polysacc_synth"/>
</dbReference>
<dbReference type="PANTHER" id="PTHR30250:SF11">
    <property type="entry name" value="O-ANTIGEN TRANSPORTER-RELATED"/>
    <property type="match status" value="1"/>
</dbReference>